<organism evidence="1 2">
    <name type="scientific">Nepenthes gracilis</name>
    <name type="common">Slender pitcher plant</name>
    <dbReference type="NCBI Taxonomy" id="150966"/>
    <lineage>
        <taxon>Eukaryota</taxon>
        <taxon>Viridiplantae</taxon>
        <taxon>Streptophyta</taxon>
        <taxon>Embryophyta</taxon>
        <taxon>Tracheophyta</taxon>
        <taxon>Spermatophyta</taxon>
        <taxon>Magnoliopsida</taxon>
        <taxon>eudicotyledons</taxon>
        <taxon>Gunneridae</taxon>
        <taxon>Pentapetalae</taxon>
        <taxon>Caryophyllales</taxon>
        <taxon>Nepenthaceae</taxon>
        <taxon>Nepenthes</taxon>
    </lineage>
</organism>
<evidence type="ECO:0000313" key="2">
    <source>
        <dbReference type="Proteomes" id="UP001279734"/>
    </source>
</evidence>
<proteinExistence type="predicted"/>
<name>A0AAD3S8F9_NEPGR</name>
<dbReference type="Proteomes" id="UP001279734">
    <property type="component" value="Unassembled WGS sequence"/>
</dbReference>
<accession>A0AAD3S8F9</accession>
<gene>
    <name evidence="1" type="ORF">Nepgr_007812</name>
</gene>
<keyword evidence="2" id="KW-1185">Reference proteome</keyword>
<evidence type="ECO:0000313" key="1">
    <source>
        <dbReference type="EMBL" id="GMH05972.1"/>
    </source>
</evidence>
<comment type="caution">
    <text evidence="1">The sequence shown here is derived from an EMBL/GenBank/DDBJ whole genome shotgun (WGS) entry which is preliminary data.</text>
</comment>
<protein>
    <submittedName>
        <fullName evidence="1">Uncharacterized protein</fullName>
    </submittedName>
</protein>
<dbReference type="AlphaFoldDB" id="A0AAD3S8F9"/>
<reference evidence="1" key="1">
    <citation type="submission" date="2023-05" db="EMBL/GenBank/DDBJ databases">
        <title>Nepenthes gracilis genome sequencing.</title>
        <authorList>
            <person name="Fukushima K."/>
        </authorList>
    </citation>
    <scope>NUCLEOTIDE SEQUENCE</scope>
    <source>
        <strain evidence="1">SING2019-196</strain>
    </source>
</reference>
<dbReference type="EMBL" id="BSYO01000006">
    <property type="protein sequence ID" value="GMH05972.1"/>
    <property type="molecule type" value="Genomic_DNA"/>
</dbReference>
<sequence>MEESLAAGCFECPSVICLLSSGVPMRHTFAVVRSICGFLEDGVPKHHPFIVARMKATWSSVAESAGLRSARNPDSGCAVFNPECLLPGVITSEDWIVFDDDGVLYISHLSRNGLLLSSKKPECFLQWHSLPLNAATDLLFCSLLVGGSCCNAWSGKVLAFSD</sequence>